<feature type="compositionally biased region" description="Polar residues" evidence="1">
    <location>
        <begin position="144"/>
        <end position="157"/>
    </location>
</feature>
<dbReference type="PANTHER" id="PTHR18829:SF0">
    <property type="entry name" value="PROTEIN YAE1 HOMOLOG"/>
    <property type="match status" value="1"/>
</dbReference>
<reference evidence="2" key="1">
    <citation type="submission" date="2022-11" db="UniProtKB">
        <authorList>
            <consortium name="EnsemblMetazoa"/>
        </authorList>
    </citation>
    <scope>IDENTIFICATION</scope>
</reference>
<evidence type="ECO:0000256" key="1">
    <source>
        <dbReference type="SAM" id="MobiDB-lite"/>
    </source>
</evidence>
<dbReference type="InterPro" id="IPR038881">
    <property type="entry name" value="Yae1-like"/>
</dbReference>
<dbReference type="EnsemblMetazoa" id="XM_038188447.1">
    <property type="protein sequence ID" value="XP_038044375.1"/>
    <property type="gene ID" value="LOC119719125"/>
</dbReference>
<protein>
    <recommendedName>
        <fullName evidence="4">Essential protein Yae1 N-terminal domain-containing protein</fullName>
    </recommendedName>
</protein>
<proteinExistence type="predicted"/>
<dbReference type="AlphaFoldDB" id="A0A913YYC9"/>
<dbReference type="RefSeq" id="XP_038044377.1">
    <property type="nucleotide sequence ID" value="XM_038188449.1"/>
</dbReference>
<dbReference type="GeneID" id="119719125"/>
<feature type="region of interest" description="Disordered" evidence="1">
    <location>
        <begin position="176"/>
        <end position="197"/>
    </location>
</feature>
<dbReference type="PANTHER" id="PTHR18829">
    <property type="entry name" value="PROTEIN YAE1 HOMOLOG"/>
    <property type="match status" value="1"/>
</dbReference>
<organism evidence="2 3">
    <name type="scientific">Patiria miniata</name>
    <name type="common">Bat star</name>
    <name type="synonym">Asterina miniata</name>
    <dbReference type="NCBI Taxonomy" id="46514"/>
    <lineage>
        <taxon>Eukaryota</taxon>
        <taxon>Metazoa</taxon>
        <taxon>Echinodermata</taxon>
        <taxon>Eleutherozoa</taxon>
        <taxon>Asterozoa</taxon>
        <taxon>Asteroidea</taxon>
        <taxon>Valvatacea</taxon>
        <taxon>Valvatida</taxon>
        <taxon>Asterinidae</taxon>
        <taxon>Patiria</taxon>
    </lineage>
</organism>
<evidence type="ECO:0000313" key="2">
    <source>
        <dbReference type="EnsemblMetazoa" id="XP_038044377.1"/>
    </source>
</evidence>
<feature type="region of interest" description="Disordered" evidence="1">
    <location>
        <begin position="119"/>
        <end position="157"/>
    </location>
</feature>
<dbReference type="Proteomes" id="UP000887568">
    <property type="component" value="Unplaced"/>
</dbReference>
<feature type="compositionally biased region" description="Polar residues" evidence="1">
    <location>
        <begin position="119"/>
        <end position="128"/>
    </location>
</feature>
<evidence type="ECO:0008006" key="4">
    <source>
        <dbReference type="Google" id="ProtNLM"/>
    </source>
</evidence>
<dbReference type="RefSeq" id="XP_038044376.1">
    <property type="nucleotide sequence ID" value="XM_038188448.1"/>
</dbReference>
<sequence length="235" mass="25760">MASTQEVDCFHDNTEEEEEDNFVVDVEWSKLKASHMKEGYRDGYSAGQEAVLQDAFNRGFAHHVQLETSASFYKGILWALKTFAERSRTSKTPPTLSLSASDESRIASLLEELRIISGGNDSISENTNSTDVDEEDKTDVVSENRLSQNPEGSIVSDQASHCNPAGCVCLSADSDGEASHGGTSKPKSLHEGTFEYGGQHSDKMKEVAGNCKDLLKELGLEKMLHLLPSKRCLLK</sequence>
<dbReference type="EnsemblMetazoa" id="XM_038188449.1">
    <property type="protein sequence ID" value="XP_038044377.1"/>
    <property type="gene ID" value="LOC119719125"/>
</dbReference>
<keyword evidence="3" id="KW-1185">Reference proteome</keyword>
<dbReference type="EnsemblMetazoa" id="XM_038188448.1">
    <property type="protein sequence ID" value="XP_038044376.1"/>
    <property type="gene ID" value="LOC119719125"/>
</dbReference>
<accession>A0A913YYC9</accession>
<evidence type="ECO:0000313" key="3">
    <source>
        <dbReference type="Proteomes" id="UP000887568"/>
    </source>
</evidence>
<dbReference type="OrthoDB" id="20086at2759"/>
<name>A0A913YYC9_PATMI</name>
<dbReference type="RefSeq" id="XP_038044375.1">
    <property type="nucleotide sequence ID" value="XM_038188447.1"/>
</dbReference>